<dbReference type="GeneID" id="9042009"/>
<dbReference type="GO" id="GO:0008270">
    <property type="term" value="F:zinc ion binding"/>
    <property type="evidence" value="ECO:0007669"/>
    <property type="project" value="UniProtKB-KW"/>
</dbReference>
<dbReference type="InParanoid" id="C5LC02"/>
<dbReference type="Gene3D" id="4.10.1000.10">
    <property type="entry name" value="Zinc finger, CCCH-type"/>
    <property type="match status" value="1"/>
</dbReference>
<dbReference type="InterPro" id="IPR050951">
    <property type="entry name" value="Retrovirus_Pol_polyprotein"/>
</dbReference>
<proteinExistence type="predicted"/>
<name>C5LC02_PERM5</name>
<feature type="region of interest" description="Disordered" evidence="5">
    <location>
        <begin position="143"/>
        <end position="164"/>
    </location>
</feature>
<dbReference type="EMBL" id="GG680918">
    <property type="protein sequence ID" value="EER05485.1"/>
    <property type="molecule type" value="Genomic_DNA"/>
</dbReference>
<dbReference type="PANTHER" id="PTHR37984">
    <property type="entry name" value="PROTEIN CBG26694"/>
    <property type="match status" value="1"/>
</dbReference>
<keyword evidence="3 4" id="KW-0862">Zinc</keyword>
<reference evidence="8 9" key="1">
    <citation type="submission" date="2008-07" db="EMBL/GenBank/DDBJ databases">
        <authorList>
            <person name="El-Sayed N."/>
            <person name="Caler E."/>
            <person name="Inman J."/>
            <person name="Amedeo P."/>
            <person name="Hass B."/>
            <person name="Wortman J."/>
        </authorList>
    </citation>
    <scope>NUCLEOTIDE SEQUENCE [LARGE SCALE GENOMIC DNA]</scope>
    <source>
        <strain evidence="9">ATCC 50983 / TXsc</strain>
    </source>
</reference>
<dbReference type="RefSeq" id="XP_002773669.1">
    <property type="nucleotide sequence ID" value="XM_002773623.1"/>
</dbReference>
<feature type="compositionally biased region" description="Basic and acidic residues" evidence="5">
    <location>
        <begin position="464"/>
        <end position="489"/>
    </location>
</feature>
<evidence type="ECO:0000256" key="5">
    <source>
        <dbReference type="SAM" id="MobiDB-lite"/>
    </source>
</evidence>
<dbReference type="Gene3D" id="3.30.420.10">
    <property type="entry name" value="Ribonuclease H-like superfamily/Ribonuclease H"/>
    <property type="match status" value="1"/>
</dbReference>
<feature type="domain" description="C3H1-type" evidence="6">
    <location>
        <begin position="438"/>
        <end position="466"/>
    </location>
</feature>
<organism evidence="9">
    <name type="scientific">Perkinsus marinus (strain ATCC 50983 / TXsc)</name>
    <dbReference type="NCBI Taxonomy" id="423536"/>
    <lineage>
        <taxon>Eukaryota</taxon>
        <taxon>Sar</taxon>
        <taxon>Alveolata</taxon>
        <taxon>Perkinsozoa</taxon>
        <taxon>Perkinsea</taxon>
        <taxon>Perkinsida</taxon>
        <taxon>Perkinsidae</taxon>
        <taxon>Perkinsus</taxon>
    </lineage>
</organism>
<evidence type="ECO:0000256" key="3">
    <source>
        <dbReference type="ARBA" id="ARBA00022833"/>
    </source>
</evidence>
<dbReference type="InterPro" id="IPR036855">
    <property type="entry name" value="Znf_CCCH_sf"/>
</dbReference>
<keyword evidence="1 4" id="KW-0479">Metal-binding</keyword>
<evidence type="ECO:0000259" key="6">
    <source>
        <dbReference type="PROSITE" id="PS50103"/>
    </source>
</evidence>
<dbReference type="PROSITE" id="PS50994">
    <property type="entry name" value="INTEGRASE"/>
    <property type="match status" value="1"/>
</dbReference>
<dbReference type="SMART" id="SM00356">
    <property type="entry name" value="ZnF_C3H1"/>
    <property type="match status" value="1"/>
</dbReference>
<feature type="compositionally biased region" description="Basic and acidic residues" evidence="5">
    <location>
        <begin position="1613"/>
        <end position="1625"/>
    </location>
</feature>
<feature type="domain" description="Integrase catalytic" evidence="7">
    <location>
        <begin position="1408"/>
        <end position="1578"/>
    </location>
</feature>
<accession>C5LC02</accession>
<feature type="zinc finger region" description="C3H1-type" evidence="4">
    <location>
        <begin position="438"/>
        <end position="466"/>
    </location>
</feature>
<evidence type="ECO:0000256" key="2">
    <source>
        <dbReference type="ARBA" id="ARBA00022771"/>
    </source>
</evidence>
<evidence type="ECO:0000256" key="1">
    <source>
        <dbReference type="ARBA" id="ARBA00022723"/>
    </source>
</evidence>
<dbReference type="InterPro" id="IPR000571">
    <property type="entry name" value="Znf_CCCH"/>
</dbReference>
<dbReference type="InterPro" id="IPR012337">
    <property type="entry name" value="RNaseH-like_sf"/>
</dbReference>
<evidence type="ECO:0000313" key="9">
    <source>
        <dbReference type="Proteomes" id="UP000007800"/>
    </source>
</evidence>
<evidence type="ECO:0000259" key="7">
    <source>
        <dbReference type="PROSITE" id="PS50994"/>
    </source>
</evidence>
<feature type="region of interest" description="Disordered" evidence="5">
    <location>
        <begin position="1607"/>
        <end position="1629"/>
    </location>
</feature>
<keyword evidence="9" id="KW-1185">Reference proteome</keyword>
<dbReference type="PANTHER" id="PTHR37984:SF5">
    <property type="entry name" value="PROTEIN NYNRIN-LIKE"/>
    <property type="match status" value="1"/>
</dbReference>
<dbReference type="InterPro" id="IPR041367">
    <property type="entry name" value="Znf-CCCH_4"/>
</dbReference>
<evidence type="ECO:0000313" key="8">
    <source>
        <dbReference type="EMBL" id="EER05485.1"/>
    </source>
</evidence>
<dbReference type="GO" id="GO:0015074">
    <property type="term" value="P:DNA integration"/>
    <property type="evidence" value="ECO:0007669"/>
    <property type="project" value="InterPro"/>
</dbReference>
<dbReference type="SUPFAM" id="SSF53098">
    <property type="entry name" value="Ribonuclease H-like"/>
    <property type="match status" value="1"/>
</dbReference>
<dbReference type="InterPro" id="IPR036397">
    <property type="entry name" value="RNaseH_sf"/>
</dbReference>
<keyword evidence="2 4" id="KW-0863">Zinc-finger</keyword>
<dbReference type="PROSITE" id="PS50103">
    <property type="entry name" value="ZF_C3H1"/>
    <property type="match status" value="1"/>
</dbReference>
<feature type="compositionally biased region" description="Polar residues" evidence="5">
    <location>
        <begin position="412"/>
        <end position="421"/>
    </location>
</feature>
<dbReference type="SUPFAM" id="SSF90229">
    <property type="entry name" value="CCCH zinc finger"/>
    <property type="match status" value="1"/>
</dbReference>
<dbReference type="OMA" id="ACERRHI"/>
<dbReference type="OrthoDB" id="6771932at2759"/>
<dbReference type="GO" id="GO:0003676">
    <property type="term" value="F:nucleic acid binding"/>
    <property type="evidence" value="ECO:0007669"/>
    <property type="project" value="InterPro"/>
</dbReference>
<dbReference type="Proteomes" id="UP000007800">
    <property type="component" value="Unassembled WGS sequence"/>
</dbReference>
<evidence type="ECO:0000256" key="4">
    <source>
        <dbReference type="PROSITE-ProRule" id="PRU00723"/>
    </source>
</evidence>
<gene>
    <name evidence="8" type="ORF">Pmar_PMAR011509</name>
</gene>
<feature type="region of interest" description="Disordered" evidence="5">
    <location>
        <begin position="464"/>
        <end position="506"/>
    </location>
</feature>
<dbReference type="InterPro" id="IPR043502">
    <property type="entry name" value="DNA/RNA_pol_sf"/>
</dbReference>
<dbReference type="InterPro" id="IPR001584">
    <property type="entry name" value="Integrase_cat-core"/>
</dbReference>
<dbReference type="SUPFAM" id="SSF56672">
    <property type="entry name" value="DNA/RNA polymerases"/>
    <property type="match status" value="1"/>
</dbReference>
<sequence>MPTTLRSPSKTETDPDMAPMRGLEVLLLNWMEIRVSLEKATDDLRAILPKFPSHGEGEDGDSAFYDECVRQVFRADPPQVVSAYLTFWNFVHSESRAGSMSLRQGLLQDFYSPFSISRDVLSHGESLRQRLDEQLSEVAAVTPHSNFPSGAGASRDDGNGGVESGQRGDVLQEFIAESQSCGDFVVTRKDVSRIRRDAKTLVTADHVDPYRGIADERLFSVWLGRLRRNTRKNGISGDPVALYYYVVASVGDTLISKVRPCAPGSGSSGPFLKEVVRILRCIEKETAGLSSEVLRWNSEQAFANLKQGGSESVPHFLDRFETGVIDLEIQLNLPIPDDKKLTQLLRGLSPRLRSLAIERLACGDVAATYRGLIQYLTQRDRLGQAIQPVESSVVIDVGKNRGRHPLNVVTTDSNGYSSRINGGSAREVYSGDKQSTGSRRRAICYQWQRKGSCRFGDRCKFRHDGPDASTRSVDKKDAVHHVQADHTEAESSESDSDNSPISSEDNVDVIGHVGNQNGLPFAQLTVSGYGALPVLLDSGAYRNYIPDSLVRTLHGIVKVQPGGKESAALADGQPIAIRGVVVLEGLRFYVIKSQLDYLILGVDSMRYLGVSLSFSPSITKTIALGKNSFLTMDGSDATVDKGTLAHLWFPHALPSSADFCLSDWKPVEDAEGYVWHVRRLREGEVKDTDSQKYCIEVSIPTDREKLASFQGGKNFGTALLERLDPAEQDKYGKEVEKYINKKWWTDCGPADRVRPDDLMCFPVRAKDVTKSTALRPVLDARKRNICSPFAGYPGAPIASILDNLRLCWKKGARLQTRDASAAFYRVRLTEASSVTIVAGRRRYRSSRLVFGLRAGPSCLWAALTWILNCAFTRLSDSEQKQVSGGNIYLYLDDLTFVWPPEVIEAGLKYVTLVEETAQWFGFEFPRSKGHDSGCDQSFKHLGLHWHFQGDEVELSCIKRNLSPSFEVDGALKERWSVRELYALGGVAGAGSDPCLLHARVRLAGDIVRSLTAGILPTGAPNEKRKWDTTVCLSSGSDRYNILKSCYDVISNHVRSTCCHRFYGAQRLLVYVDASTIGWGFCIYGQPRVGNKWGSEWLFQETAGIFKKQQMVHHINRKELWALSRAVICLHSLLLNSFGRLIVPIEEIIVLCDSQTACRWSVNTRCTSKSVEKVAVRRLSFSIQEIIGDLKEAGVRWTLKKVVSSENRADSLSRLGVALKGLEIVDDDLPAVFESRWISHVSHVAHNVDIERLIRIQRESKLYGEVVKVLLDESNDTTSPAVKKALERKRLPYPGMRVSRKSRLALFSSREPERERIVSCAGSREQARISRDSRRISQSAVNEFFSEPEPWSLPRSSMMAVRSTRRIGESSPDDLAGSGKLERQEGLCGQGIKNKRCKALAATSRFFKGAFGPTDVAAHSVWSEVAIDLCGPFPRDSDTGFTSAMVLVCLYSHFVFVCGLKNQGGAAAAEAIDKICDVVGTMRRLRSDGGSCFTCATFKKACERRHIQHLVVNRYSPFQNGAAERAVAGVKKIFRLFPEIVAQSGKQSRWFSLLGRSIRRLNDRPFLGSTPFEIFYGRSRNHEEKLRYDGIPPTSSPALADLNDQRQAVQEDFEQQRESRQPDRSYRPRSLKLKPDQRVVIYRSTTKPGHTGGTVKNVVYKVLYQNGVDVCLRPISDQSLPNLPGEGPRDTVEHVKNLRPYYA</sequence>
<protein>
    <submittedName>
        <fullName evidence="8">Gag/pol/env polyprotein, putative</fullName>
    </submittedName>
</protein>
<feature type="region of interest" description="Disordered" evidence="5">
    <location>
        <begin position="412"/>
        <end position="434"/>
    </location>
</feature>
<dbReference type="Pfam" id="PF18044">
    <property type="entry name" value="zf-CCCH_4"/>
    <property type="match status" value="1"/>
</dbReference>